<dbReference type="InterPro" id="IPR025591">
    <property type="entry name" value="RloB"/>
</dbReference>
<name>A0A366K6A9_9BIFI</name>
<comment type="caution">
    <text evidence="1">The sequence shown here is derived from an EMBL/GenBank/DDBJ whole genome shotgun (WGS) entry which is preliminary data.</text>
</comment>
<dbReference type="Pfam" id="PF13707">
    <property type="entry name" value="RloB"/>
    <property type="match status" value="1"/>
</dbReference>
<evidence type="ECO:0000313" key="1">
    <source>
        <dbReference type="EMBL" id="RBP97194.1"/>
    </source>
</evidence>
<evidence type="ECO:0000313" key="2">
    <source>
        <dbReference type="Proteomes" id="UP000252530"/>
    </source>
</evidence>
<accession>A0A366K6A9</accession>
<sequence>MIRGSGVSVDCTIPSSDPVDIVTVAAQAVNGDADAGIAKGFFDQVWAVFDLDGRDGQVRRACDLAADNGVHAALSNPCFDVWLIWHFADFSRPGCPASGGSSSTDRYVRQHCPSYGKGKHNRWNQIVWLTADAMAHARQRGVCREGGASAVLQADPSSGVCALIEAADRCHTKLEPRLV</sequence>
<dbReference type="Proteomes" id="UP000252530">
    <property type="component" value="Unassembled WGS sequence"/>
</dbReference>
<keyword evidence="2" id="KW-1185">Reference proteome</keyword>
<dbReference type="AlphaFoldDB" id="A0A366K6A9"/>
<gene>
    <name evidence="1" type="ORF">CRD60_08100</name>
</gene>
<evidence type="ECO:0008006" key="3">
    <source>
        <dbReference type="Google" id="ProtNLM"/>
    </source>
</evidence>
<proteinExistence type="predicted"/>
<dbReference type="EMBL" id="PDCG01000015">
    <property type="protein sequence ID" value="RBP97194.1"/>
    <property type="molecule type" value="Genomic_DNA"/>
</dbReference>
<protein>
    <recommendedName>
        <fullName evidence="3">RloB-like protein</fullName>
    </recommendedName>
</protein>
<reference evidence="1 2" key="1">
    <citation type="submission" date="2017-10" db="EMBL/GenBank/DDBJ databases">
        <title>Bifidobacterium xylocopum sp. nov. and Bifidobacterium aemilianum sp. nov., from the carpenter bee (Xylocopa violacea) digestive tract.</title>
        <authorList>
            <person name="Alberoni D."/>
            <person name="Baffoni L."/>
            <person name="Di Gioia D."/>
            <person name="Gaggia F."/>
            <person name="Biavati B."/>
        </authorList>
    </citation>
    <scope>NUCLEOTIDE SEQUENCE [LARGE SCALE GENOMIC DNA]</scope>
    <source>
        <strain evidence="1 2">XV10</strain>
    </source>
</reference>
<organism evidence="1 2">
    <name type="scientific">Bifidobacterium aemilianum</name>
    <dbReference type="NCBI Taxonomy" id="2493120"/>
    <lineage>
        <taxon>Bacteria</taxon>
        <taxon>Bacillati</taxon>
        <taxon>Actinomycetota</taxon>
        <taxon>Actinomycetes</taxon>
        <taxon>Bifidobacteriales</taxon>
        <taxon>Bifidobacteriaceae</taxon>
        <taxon>Bifidobacterium</taxon>
    </lineage>
</organism>